<sequence length="105" mass="11914">MAQTDQMLEILAGVRSCQNRPFKDLERAVLEHVAVVSGCICILVAWDDERKEFVRKLRLLNIPLLVFVIVEDERHAKLDPGPMRDDPERFRVIPAGHAEAALAQL</sequence>
<name>A0A645IYW9_9ZZZZ</name>
<gene>
    <name evidence="1" type="ORF">SDC9_204084</name>
</gene>
<comment type="caution">
    <text evidence="1">The sequence shown here is derived from an EMBL/GenBank/DDBJ whole genome shotgun (WGS) entry which is preliminary data.</text>
</comment>
<protein>
    <recommendedName>
        <fullName evidence="2">Thoeris protein ThsB TIR-like domain-containing protein</fullName>
    </recommendedName>
</protein>
<organism evidence="1">
    <name type="scientific">bioreactor metagenome</name>
    <dbReference type="NCBI Taxonomy" id="1076179"/>
    <lineage>
        <taxon>unclassified sequences</taxon>
        <taxon>metagenomes</taxon>
        <taxon>ecological metagenomes</taxon>
    </lineage>
</organism>
<dbReference type="EMBL" id="VSSQ01126667">
    <property type="protein sequence ID" value="MPN56396.1"/>
    <property type="molecule type" value="Genomic_DNA"/>
</dbReference>
<evidence type="ECO:0000313" key="1">
    <source>
        <dbReference type="EMBL" id="MPN56396.1"/>
    </source>
</evidence>
<accession>A0A645IYW9</accession>
<proteinExistence type="predicted"/>
<reference evidence="1" key="1">
    <citation type="submission" date="2019-08" db="EMBL/GenBank/DDBJ databases">
        <authorList>
            <person name="Kucharzyk K."/>
            <person name="Murdoch R.W."/>
            <person name="Higgins S."/>
            <person name="Loffler F."/>
        </authorList>
    </citation>
    <scope>NUCLEOTIDE SEQUENCE</scope>
</reference>
<evidence type="ECO:0008006" key="2">
    <source>
        <dbReference type="Google" id="ProtNLM"/>
    </source>
</evidence>
<dbReference type="AlphaFoldDB" id="A0A645IYW9"/>